<dbReference type="OrthoDB" id="10287858at2759"/>
<keyword evidence="1" id="KW-0732">Signal</keyword>
<reference evidence="2 3" key="2">
    <citation type="submission" date="2018-08" db="EMBL/GenBank/DDBJ databases">
        <authorList>
            <person name="Laetsch R D."/>
            <person name="Stevens L."/>
            <person name="Kumar S."/>
            <person name="Blaxter L. M."/>
        </authorList>
    </citation>
    <scope>NUCLEOTIDE SEQUENCE [LARGE SCALE GENOMIC DNA]</scope>
</reference>
<dbReference type="AlphaFoldDB" id="A0A182ETD0"/>
<dbReference type="PROSITE" id="PS51257">
    <property type="entry name" value="PROKAR_LIPOPROTEIN"/>
    <property type="match status" value="1"/>
</dbReference>
<protein>
    <submittedName>
        <fullName evidence="4">Secreted protein</fullName>
    </submittedName>
</protein>
<gene>
    <name evidence="2" type="ORF">NOO_LOCUS11405</name>
</gene>
<feature type="chain" id="PRO_5043137636" evidence="1">
    <location>
        <begin position="26"/>
        <end position="73"/>
    </location>
</feature>
<evidence type="ECO:0000313" key="2">
    <source>
        <dbReference type="EMBL" id="VDM95950.1"/>
    </source>
</evidence>
<name>A0A182ETD0_ONCOC</name>
<accession>A0A182ETD0</accession>
<organism evidence="4">
    <name type="scientific">Onchocerca ochengi</name>
    <name type="common">Filarial nematode worm</name>
    <dbReference type="NCBI Taxonomy" id="42157"/>
    <lineage>
        <taxon>Eukaryota</taxon>
        <taxon>Metazoa</taxon>
        <taxon>Ecdysozoa</taxon>
        <taxon>Nematoda</taxon>
        <taxon>Chromadorea</taxon>
        <taxon>Rhabditida</taxon>
        <taxon>Spirurina</taxon>
        <taxon>Spiruromorpha</taxon>
        <taxon>Filarioidea</taxon>
        <taxon>Onchocercidae</taxon>
        <taxon>Onchocerca</taxon>
    </lineage>
</organism>
<feature type="signal peptide" evidence="1">
    <location>
        <begin position="1"/>
        <end position="25"/>
    </location>
</feature>
<keyword evidence="3" id="KW-1185">Reference proteome</keyword>
<proteinExistence type="predicted"/>
<dbReference type="WBParaSite" id="nOo.2.0.1.t11405-RA">
    <property type="protein sequence ID" value="nOo.2.0.1.t11405-RA"/>
    <property type="gene ID" value="nOo.2.0.1.g11405"/>
</dbReference>
<sequence>MRKFLTIVLAMQIVFSCVPTNGVMSDRNPIFTIHLSPPVNWTYQSDVNRTYQSDEIYVKPMKAKQHKENTWKF</sequence>
<evidence type="ECO:0000256" key="1">
    <source>
        <dbReference type="SAM" id="SignalP"/>
    </source>
</evidence>
<dbReference type="Proteomes" id="UP000271087">
    <property type="component" value="Unassembled WGS sequence"/>
</dbReference>
<evidence type="ECO:0000313" key="4">
    <source>
        <dbReference type="WBParaSite" id="nOo.2.0.1.t11405-RA"/>
    </source>
</evidence>
<dbReference type="EMBL" id="UYRW01007897">
    <property type="protein sequence ID" value="VDM95950.1"/>
    <property type="molecule type" value="Genomic_DNA"/>
</dbReference>
<evidence type="ECO:0000313" key="3">
    <source>
        <dbReference type="Proteomes" id="UP000271087"/>
    </source>
</evidence>
<reference evidence="4" key="1">
    <citation type="submission" date="2016-06" db="UniProtKB">
        <authorList>
            <consortium name="WormBaseParasite"/>
        </authorList>
    </citation>
    <scope>IDENTIFICATION</scope>
</reference>